<feature type="transmembrane region" description="Helical" evidence="1">
    <location>
        <begin position="279"/>
        <end position="300"/>
    </location>
</feature>
<keyword evidence="1" id="KW-0812">Transmembrane</keyword>
<dbReference type="EMBL" id="JAPDMZ010000003">
    <property type="protein sequence ID" value="KAK0557681.1"/>
    <property type="molecule type" value="Genomic_DNA"/>
</dbReference>
<evidence type="ECO:0000256" key="1">
    <source>
        <dbReference type="SAM" id="Phobius"/>
    </source>
</evidence>
<sequence length="434" mass="46640">MSTHRQARSSPPAALVAVSALSILGGLLIHTAAVHLAPTPQLQVLFLKTEQQLAKDLKMSNDWPEFLRGVHASHDPKARSAIKTLLVLLVFFRNMLASQLGKGLLWLLTVASMPLMLHLTLESIKAGRHRAIGAVTLIVVTSIGQVFCLGGATSIISVPAHAYARYVQISQALKALDETKKTDTASAVTMDDVLHPRPSASFLQTHFSALLSGFVVLTIALSAHVPPVTHTQAWIASNVAFQFFPVFFLPLLIPGVAAVAAKAGSKASSAPASKHSARIYLLVSLLSIPLWWFGAYLCAAPLAKNIRTTHSVIKGVGGLKGAYFFVRKTPLLAIAVAFPLTHGEWLLIWDLVGILIATISIIFIDRAADEWADSVFSGRVDGYQSLFGKRNLIPDVATGLPPALLFGPGFAASRYFQRREEARSRIGAIKSGSK</sequence>
<comment type="caution">
    <text evidence="2">The sequence shown here is derived from an EMBL/GenBank/DDBJ whole genome shotgun (WGS) entry which is preliminary data.</text>
</comment>
<feature type="transmembrane region" description="Helical" evidence="1">
    <location>
        <begin position="133"/>
        <end position="156"/>
    </location>
</feature>
<dbReference type="Proteomes" id="UP001176517">
    <property type="component" value="Unassembled WGS sequence"/>
</dbReference>
<dbReference type="AlphaFoldDB" id="A0AAN6GY37"/>
<feature type="transmembrane region" description="Helical" evidence="1">
    <location>
        <begin position="202"/>
        <end position="223"/>
    </location>
</feature>
<gene>
    <name evidence="2" type="ORF">OC846_000248</name>
</gene>
<name>A0AAN6GY37_9BASI</name>
<protein>
    <submittedName>
        <fullName evidence="2">Uncharacterized protein</fullName>
    </submittedName>
</protein>
<proteinExistence type="predicted"/>
<evidence type="ECO:0000313" key="2">
    <source>
        <dbReference type="EMBL" id="KAK0557681.1"/>
    </source>
</evidence>
<feature type="transmembrane region" description="Helical" evidence="1">
    <location>
        <begin position="103"/>
        <end position="121"/>
    </location>
</feature>
<feature type="transmembrane region" description="Helical" evidence="1">
    <location>
        <begin position="235"/>
        <end position="259"/>
    </location>
</feature>
<reference evidence="2" key="1">
    <citation type="journal article" date="2023" name="PhytoFront">
        <title>Draft Genome Resources of Seven Strains of Tilletia horrida, Causal Agent of Kernel Smut of Rice.</title>
        <authorList>
            <person name="Khanal S."/>
            <person name="Antony Babu S."/>
            <person name="Zhou X.G."/>
        </authorList>
    </citation>
    <scope>NUCLEOTIDE SEQUENCE</scope>
    <source>
        <strain evidence="2">TX6</strain>
    </source>
</reference>
<keyword evidence="1" id="KW-0472">Membrane</keyword>
<feature type="transmembrane region" description="Helical" evidence="1">
    <location>
        <begin position="321"/>
        <end position="340"/>
    </location>
</feature>
<evidence type="ECO:0000313" key="3">
    <source>
        <dbReference type="Proteomes" id="UP001176517"/>
    </source>
</evidence>
<keyword evidence="1" id="KW-1133">Transmembrane helix</keyword>
<accession>A0AAN6GY37</accession>
<feature type="transmembrane region" description="Helical" evidence="1">
    <location>
        <begin position="346"/>
        <end position="364"/>
    </location>
</feature>
<keyword evidence="3" id="KW-1185">Reference proteome</keyword>
<organism evidence="2 3">
    <name type="scientific">Tilletia horrida</name>
    <dbReference type="NCBI Taxonomy" id="155126"/>
    <lineage>
        <taxon>Eukaryota</taxon>
        <taxon>Fungi</taxon>
        <taxon>Dikarya</taxon>
        <taxon>Basidiomycota</taxon>
        <taxon>Ustilaginomycotina</taxon>
        <taxon>Exobasidiomycetes</taxon>
        <taxon>Tilletiales</taxon>
        <taxon>Tilletiaceae</taxon>
        <taxon>Tilletia</taxon>
    </lineage>
</organism>